<evidence type="ECO:0000313" key="1">
    <source>
        <dbReference type="EMBL" id="KKL19362.1"/>
    </source>
</evidence>
<dbReference type="AlphaFoldDB" id="A0A0F9BZH0"/>
<dbReference type="InterPro" id="IPR027417">
    <property type="entry name" value="P-loop_NTPase"/>
</dbReference>
<sequence length="234" mass="26626">ARTDSEKDTVERELKELGALPDEIDDPEGFVSMYDQEKGSVELLKADKMDWFYKLTELGNQVPDVTSEEIERQFKNAEERFIREMDHGTAVARILAAALELLKRLDTDTFSGLEKDLEKYVSKITGDRYRKLSMDQSLPGGLVRKDGEVIPYSLMSYGTRDALGLSLRLVMGRFFLKDSRGVYVMDDPFVDMDPMRQKAGAQMLREFAENRQLIIFTCHPSHADLIGGTRVSID</sequence>
<protein>
    <submittedName>
        <fullName evidence="1">Uncharacterized protein</fullName>
    </submittedName>
</protein>
<accession>A0A0F9BZH0</accession>
<name>A0A0F9BZH0_9ZZZZ</name>
<reference evidence="1" key="1">
    <citation type="journal article" date="2015" name="Nature">
        <title>Complex archaea that bridge the gap between prokaryotes and eukaryotes.</title>
        <authorList>
            <person name="Spang A."/>
            <person name="Saw J.H."/>
            <person name="Jorgensen S.L."/>
            <person name="Zaremba-Niedzwiedzka K."/>
            <person name="Martijn J."/>
            <person name="Lind A.E."/>
            <person name="van Eijk R."/>
            <person name="Schleper C."/>
            <person name="Guy L."/>
            <person name="Ettema T.J."/>
        </authorList>
    </citation>
    <scope>NUCLEOTIDE SEQUENCE</scope>
</reference>
<dbReference type="PANTHER" id="PTHR41259:SF1">
    <property type="entry name" value="DOUBLE-STRAND BREAK REPAIR RAD50 ATPASE, PUTATIVE-RELATED"/>
    <property type="match status" value="1"/>
</dbReference>
<comment type="caution">
    <text evidence="1">The sequence shown here is derived from an EMBL/GenBank/DDBJ whole genome shotgun (WGS) entry which is preliminary data.</text>
</comment>
<dbReference type="Gene3D" id="3.40.50.300">
    <property type="entry name" value="P-loop containing nucleotide triphosphate hydrolases"/>
    <property type="match status" value="1"/>
</dbReference>
<dbReference type="SUPFAM" id="SSF52540">
    <property type="entry name" value="P-loop containing nucleoside triphosphate hydrolases"/>
    <property type="match status" value="1"/>
</dbReference>
<feature type="non-terminal residue" evidence="1">
    <location>
        <position position="1"/>
    </location>
</feature>
<dbReference type="EMBL" id="LAZR01038512">
    <property type="protein sequence ID" value="KKL19362.1"/>
    <property type="molecule type" value="Genomic_DNA"/>
</dbReference>
<dbReference type="PANTHER" id="PTHR41259">
    <property type="entry name" value="DOUBLE-STRAND BREAK REPAIR RAD50 ATPASE, PUTATIVE-RELATED"/>
    <property type="match status" value="1"/>
</dbReference>
<gene>
    <name evidence="1" type="ORF">LCGC14_2466200</name>
</gene>
<proteinExistence type="predicted"/>
<organism evidence="1">
    <name type="scientific">marine sediment metagenome</name>
    <dbReference type="NCBI Taxonomy" id="412755"/>
    <lineage>
        <taxon>unclassified sequences</taxon>
        <taxon>metagenomes</taxon>
        <taxon>ecological metagenomes</taxon>
    </lineage>
</organism>